<dbReference type="Pfam" id="PF10633">
    <property type="entry name" value="NPCBM_assoc"/>
    <property type="match status" value="1"/>
</dbReference>
<feature type="chain" id="PRO_5019356395" evidence="4">
    <location>
        <begin position="27"/>
        <end position="1095"/>
    </location>
</feature>
<dbReference type="InterPro" id="IPR003737">
    <property type="entry name" value="GlcNAc_PI_deacetylase-related"/>
</dbReference>
<evidence type="ECO:0000256" key="4">
    <source>
        <dbReference type="SAM" id="SignalP"/>
    </source>
</evidence>
<dbReference type="InterPro" id="IPR013783">
    <property type="entry name" value="Ig-like_fold"/>
</dbReference>
<dbReference type="AlphaFoldDB" id="A0A433JTK4"/>
<organism evidence="6 7">
    <name type="scientific">Labedella endophytica</name>
    <dbReference type="NCBI Taxonomy" id="1523160"/>
    <lineage>
        <taxon>Bacteria</taxon>
        <taxon>Bacillati</taxon>
        <taxon>Actinomycetota</taxon>
        <taxon>Actinomycetes</taxon>
        <taxon>Micrococcales</taxon>
        <taxon>Microbacteriaceae</taxon>
        <taxon>Labedella</taxon>
    </lineage>
</organism>
<dbReference type="OrthoDB" id="3913894at2"/>
<dbReference type="RefSeq" id="WP_127049398.1">
    <property type="nucleotide sequence ID" value="NZ_RZGZ01000002.1"/>
</dbReference>
<feature type="domain" description="Alpha-galactosidase NEW3" evidence="5">
    <location>
        <begin position="358"/>
        <end position="426"/>
    </location>
</feature>
<comment type="caution">
    <text evidence="6">The sequence shown here is derived from an EMBL/GenBank/DDBJ whole genome shotgun (WGS) entry which is preliminary data.</text>
</comment>
<proteinExistence type="predicted"/>
<name>A0A433JTK4_9MICO</name>
<dbReference type="SUPFAM" id="SSF49344">
    <property type="entry name" value="CBD9-like"/>
    <property type="match status" value="1"/>
</dbReference>
<evidence type="ECO:0000256" key="3">
    <source>
        <dbReference type="SAM" id="Phobius"/>
    </source>
</evidence>
<feature type="region of interest" description="Disordered" evidence="2">
    <location>
        <begin position="1015"/>
        <end position="1061"/>
    </location>
</feature>
<gene>
    <name evidence="6" type="ORF">ELQ94_09255</name>
</gene>
<dbReference type="SUPFAM" id="SSF102588">
    <property type="entry name" value="LmbE-like"/>
    <property type="match status" value="1"/>
</dbReference>
<dbReference type="GO" id="GO:0005975">
    <property type="term" value="P:carbohydrate metabolic process"/>
    <property type="evidence" value="ECO:0007669"/>
    <property type="project" value="UniProtKB-ARBA"/>
</dbReference>
<dbReference type="Gene3D" id="2.60.40.10">
    <property type="entry name" value="Immunoglobulins"/>
    <property type="match status" value="1"/>
</dbReference>
<evidence type="ECO:0000313" key="7">
    <source>
        <dbReference type="Proteomes" id="UP000274909"/>
    </source>
</evidence>
<dbReference type="Gene3D" id="3.40.50.10320">
    <property type="entry name" value="LmbE-like"/>
    <property type="match status" value="1"/>
</dbReference>
<dbReference type="Proteomes" id="UP000274909">
    <property type="component" value="Unassembled WGS sequence"/>
</dbReference>
<evidence type="ECO:0000256" key="2">
    <source>
        <dbReference type="SAM" id="MobiDB-lite"/>
    </source>
</evidence>
<keyword evidence="7" id="KW-1185">Reference proteome</keyword>
<dbReference type="GO" id="GO:0016137">
    <property type="term" value="P:glycoside metabolic process"/>
    <property type="evidence" value="ECO:0007669"/>
    <property type="project" value="UniProtKB-ARBA"/>
</dbReference>
<dbReference type="InterPro" id="IPR024078">
    <property type="entry name" value="LmbE-like_dom_sf"/>
</dbReference>
<dbReference type="InterPro" id="IPR018905">
    <property type="entry name" value="A-galactase_NEW3"/>
</dbReference>
<dbReference type="EMBL" id="RZGZ01000002">
    <property type="protein sequence ID" value="RUR01651.1"/>
    <property type="molecule type" value="Genomic_DNA"/>
</dbReference>
<sequence>MKRTHAGLLASLIVAAGLLAPQAALAAPDPVLTVGDASVATETDREKIDVMGIWAHPDDDAGFTTPCGVWSDLYGIRCGIIMATRGEGGSNSVGPESGPDLGLRRENEDRTSHIRSGTVDIFNLDRVDFYYNTSAPLTAQVWDAEETLRRTVRILRETQPEILVGGTPSLAAGHGNHQYAQGRMVWEAAAAAADPTRFPEQLSGVGAVEPWQVKKILAGGLTTGEGGLAAPRCMDGFVPAADNPFTVVGTWTGFESPYTWAAGNTAGQPAGAAKTWAQVGREGGRAHPTQARVMQKTPWDATCQRYGVSESLVPMQPNGSEGAADDEAVFYGATIADPGGMPLGSLFYLEAEDYFGAAGEPFAVTVTARSGAGTLPAGQLSLDVPEGWQVSAPVETGGIDTAGASVDFTVTPSADATAARYRIAARFAGGDVTAYNDTRVQLVSPIDGRFVRTGTAAEYDAWTDETGAYVAGLSVPTGEIGAGESMTTSVDVTNRSSGPASGTVELAIPAGFAVDAASKPFVDLPAGETGRVDFVLTHEDPTAAGGSIEQITATTESSAGDSTESMSLYLVPSVSIPELVAAPDVDGVDAGYGDAQLDLSAVWEGAACEPAGVDCGDGSYAKVGWSGDSLFAYLRVSDDIAGAAATPERCFGHWLTDSVELLIDPRGDSIDTSPTFKLGVFPFTDDPAGANGNGEDGPCWSRDADNHQGFSTGPLAETIEAAPNAPGVQVAVAVDRDSAGAYVGGGYAVEIEIPLADLPAAVGPTSTAPSGSAEVNDVDPAYMGLNLTPYDSDTQDFIGETRTAWSAFGSQQSEPSRWGHAYLEGYEPPADRATEAPDAIIPDTALRGVESPQTIYQSAVRGGTISGVQPSDALTVGDVTIADGTVSIDVESTEAGSVSAFLWNGDARFTPVWTSSCPDDEYGFDACSESDGAAPPWGDSLGGRLLGSVDVPVAVGASTVSVDLSDEAFARLSEDSSLMLSFAEAGSDESTALAAGTGEGDGVNAWYFPIVLADAEEPEPSPGPSQPGDGDDGASPQPPGDGAPGGGTGDDGAADGDDDPLAITGTEVAGIVGVALVLLAIGAVAFVLSRRKRRG</sequence>
<keyword evidence="1" id="KW-0862">Zinc</keyword>
<feature type="transmembrane region" description="Helical" evidence="3">
    <location>
        <begin position="1068"/>
        <end position="1088"/>
    </location>
</feature>
<reference evidence="6 7" key="1">
    <citation type="submission" date="2018-12" db="EMBL/GenBank/DDBJ databases">
        <authorList>
            <person name="Li F."/>
        </authorList>
    </citation>
    <scope>NUCLEOTIDE SEQUENCE [LARGE SCALE GENOMIC DNA]</scope>
    <source>
        <strain evidence="6 7">EGI 6500705</strain>
    </source>
</reference>
<protein>
    <submittedName>
        <fullName evidence="6">LmbE family protein</fullName>
    </submittedName>
</protein>
<keyword evidence="3" id="KW-0472">Membrane</keyword>
<keyword evidence="4" id="KW-0732">Signal</keyword>
<evidence type="ECO:0000313" key="6">
    <source>
        <dbReference type="EMBL" id="RUR01651.1"/>
    </source>
</evidence>
<dbReference type="Pfam" id="PF02585">
    <property type="entry name" value="PIG-L"/>
    <property type="match status" value="1"/>
</dbReference>
<feature type="region of interest" description="Disordered" evidence="2">
    <location>
        <begin position="87"/>
        <end position="109"/>
    </location>
</feature>
<keyword evidence="3" id="KW-1133">Transmembrane helix</keyword>
<dbReference type="CDD" id="cd12087">
    <property type="entry name" value="TM_EGFR-like"/>
    <property type="match status" value="1"/>
</dbReference>
<evidence type="ECO:0000259" key="5">
    <source>
        <dbReference type="Pfam" id="PF10633"/>
    </source>
</evidence>
<keyword evidence="3" id="KW-0812">Transmembrane</keyword>
<accession>A0A433JTK4</accession>
<dbReference type="Gene3D" id="2.60.40.1190">
    <property type="match status" value="1"/>
</dbReference>
<evidence type="ECO:0000256" key="1">
    <source>
        <dbReference type="ARBA" id="ARBA00022833"/>
    </source>
</evidence>
<feature type="signal peptide" evidence="4">
    <location>
        <begin position="1"/>
        <end position="26"/>
    </location>
</feature>